<dbReference type="GO" id="GO:0016020">
    <property type="term" value="C:membrane"/>
    <property type="evidence" value="ECO:0007669"/>
    <property type="project" value="UniProtKB-SubCell"/>
</dbReference>
<gene>
    <name evidence="15" type="ORF">AVEN_239337_1</name>
</gene>
<proteinExistence type="inferred from homology"/>
<dbReference type="Proteomes" id="UP000499080">
    <property type="component" value="Unassembled WGS sequence"/>
</dbReference>
<accession>A0A4Y2EB79</accession>
<evidence type="ECO:0000313" key="15">
    <source>
        <dbReference type="EMBL" id="GBM26332.1"/>
    </source>
</evidence>
<dbReference type="EMBL" id="BGPR01000558">
    <property type="protein sequence ID" value="GBM26332.1"/>
    <property type="molecule type" value="Genomic_DNA"/>
</dbReference>
<dbReference type="GO" id="GO:0005272">
    <property type="term" value="F:sodium channel activity"/>
    <property type="evidence" value="ECO:0007669"/>
    <property type="project" value="UniProtKB-KW"/>
</dbReference>
<evidence type="ECO:0000256" key="5">
    <source>
        <dbReference type="ARBA" id="ARBA00022692"/>
    </source>
</evidence>
<evidence type="ECO:0000256" key="14">
    <source>
        <dbReference type="SAM" id="Phobius"/>
    </source>
</evidence>
<keyword evidence="7" id="KW-0915">Sodium</keyword>
<comment type="similarity">
    <text evidence="2 12">Belongs to the amiloride-sensitive sodium channel (TC 1.A.6) family.</text>
</comment>
<evidence type="ECO:0000256" key="11">
    <source>
        <dbReference type="ARBA" id="ARBA00023303"/>
    </source>
</evidence>
<evidence type="ECO:0000256" key="6">
    <source>
        <dbReference type="ARBA" id="ARBA00022989"/>
    </source>
</evidence>
<evidence type="ECO:0000256" key="4">
    <source>
        <dbReference type="ARBA" id="ARBA00022461"/>
    </source>
</evidence>
<evidence type="ECO:0000256" key="2">
    <source>
        <dbReference type="ARBA" id="ARBA00007193"/>
    </source>
</evidence>
<evidence type="ECO:0000256" key="12">
    <source>
        <dbReference type="RuleBase" id="RU000679"/>
    </source>
</evidence>
<dbReference type="AlphaFoldDB" id="A0A4Y2EB79"/>
<keyword evidence="16" id="KW-1185">Reference proteome</keyword>
<comment type="caution">
    <text evidence="15">The sequence shown here is derived from an EMBL/GenBank/DDBJ whole genome shotgun (WGS) entry which is preliminary data.</text>
</comment>
<keyword evidence="5 12" id="KW-0812">Transmembrane</keyword>
<protein>
    <submittedName>
        <fullName evidence="15">Uncharacterized protein</fullName>
    </submittedName>
</protein>
<comment type="subcellular location">
    <subcellularLocation>
        <location evidence="1">Membrane</location>
        <topology evidence="1">Multi-pass membrane protein</topology>
    </subcellularLocation>
</comment>
<keyword evidence="9 14" id="KW-0472">Membrane</keyword>
<evidence type="ECO:0000256" key="13">
    <source>
        <dbReference type="SAM" id="MobiDB-lite"/>
    </source>
</evidence>
<evidence type="ECO:0000256" key="9">
    <source>
        <dbReference type="ARBA" id="ARBA00023136"/>
    </source>
</evidence>
<evidence type="ECO:0000256" key="1">
    <source>
        <dbReference type="ARBA" id="ARBA00004141"/>
    </source>
</evidence>
<keyword evidence="6 14" id="KW-1133">Transmembrane helix</keyword>
<evidence type="ECO:0000313" key="16">
    <source>
        <dbReference type="Proteomes" id="UP000499080"/>
    </source>
</evidence>
<evidence type="ECO:0000256" key="3">
    <source>
        <dbReference type="ARBA" id="ARBA00022448"/>
    </source>
</evidence>
<dbReference type="OrthoDB" id="6470564at2759"/>
<reference evidence="15 16" key="1">
    <citation type="journal article" date="2019" name="Sci. Rep.">
        <title>Orb-weaving spider Araneus ventricosus genome elucidates the spidroin gene catalogue.</title>
        <authorList>
            <person name="Kono N."/>
            <person name="Nakamura H."/>
            <person name="Ohtoshi R."/>
            <person name="Moran D.A.P."/>
            <person name="Shinohara A."/>
            <person name="Yoshida Y."/>
            <person name="Fujiwara M."/>
            <person name="Mori M."/>
            <person name="Tomita M."/>
            <person name="Arakawa K."/>
        </authorList>
    </citation>
    <scope>NUCLEOTIDE SEQUENCE [LARGE SCALE GENOMIC DNA]</scope>
</reference>
<evidence type="ECO:0000256" key="8">
    <source>
        <dbReference type="ARBA" id="ARBA00023065"/>
    </source>
</evidence>
<sequence>MWYAYPLDYAQNHLWVRVDGNVGISNAEETVTESREDSIAKEDPALEKTRRRRAIGKTLVWKTFKSIVFLICLIFLIIHSVEFFNIYYKYPTTIVTEITVVKEFKLPAITVCFRNTISFKDFCSYEPDRCEKPSNMEEFCKNHPFDCRGGTTNLTIPMQDDHTREIMRRYISNDSYNDALLFSRYNYSSKARTFIHRSNDFLKCYSENLHLYQSRSKLKTRKLGERGEPAASSLPDGLQGQRTLRGYRRIHQPQLLSGNSFSSRSFNTECGSYIVPRLNTILRDIPLP</sequence>
<keyword evidence="3 12" id="KW-0813">Transport</keyword>
<feature type="transmembrane region" description="Helical" evidence="14">
    <location>
        <begin position="67"/>
        <end position="88"/>
    </location>
</feature>
<evidence type="ECO:0000256" key="7">
    <source>
        <dbReference type="ARBA" id="ARBA00023053"/>
    </source>
</evidence>
<dbReference type="InterPro" id="IPR001873">
    <property type="entry name" value="ENaC"/>
</dbReference>
<name>A0A4Y2EB79_ARAVE</name>
<keyword evidence="8 12" id="KW-0406">Ion transport</keyword>
<keyword evidence="4 12" id="KW-0894">Sodium channel</keyword>
<evidence type="ECO:0000256" key="10">
    <source>
        <dbReference type="ARBA" id="ARBA00023201"/>
    </source>
</evidence>
<feature type="region of interest" description="Disordered" evidence="13">
    <location>
        <begin position="220"/>
        <end position="239"/>
    </location>
</feature>
<keyword evidence="11 12" id="KW-0407">Ion channel</keyword>
<keyword evidence="10 12" id="KW-0739">Sodium transport</keyword>
<organism evidence="15 16">
    <name type="scientific">Araneus ventricosus</name>
    <name type="common">Orbweaver spider</name>
    <name type="synonym">Epeira ventricosa</name>
    <dbReference type="NCBI Taxonomy" id="182803"/>
    <lineage>
        <taxon>Eukaryota</taxon>
        <taxon>Metazoa</taxon>
        <taxon>Ecdysozoa</taxon>
        <taxon>Arthropoda</taxon>
        <taxon>Chelicerata</taxon>
        <taxon>Arachnida</taxon>
        <taxon>Araneae</taxon>
        <taxon>Araneomorphae</taxon>
        <taxon>Entelegynae</taxon>
        <taxon>Araneoidea</taxon>
        <taxon>Araneidae</taxon>
        <taxon>Araneus</taxon>
    </lineage>
</organism>
<dbReference type="Pfam" id="PF00858">
    <property type="entry name" value="ASC"/>
    <property type="match status" value="1"/>
</dbReference>